<reference evidence="5 6" key="1">
    <citation type="submission" date="2021-03" db="EMBL/GenBank/DDBJ databases">
        <title>Sequencing the genomes of 1000 actinobacteria strains.</title>
        <authorList>
            <person name="Klenk H.-P."/>
        </authorList>
    </citation>
    <scope>NUCLEOTIDE SEQUENCE [LARGE SCALE GENOMIC DNA]</scope>
    <source>
        <strain evidence="5 6">DSM 15454</strain>
    </source>
</reference>
<evidence type="ECO:0000256" key="2">
    <source>
        <dbReference type="ARBA" id="ARBA00023125"/>
    </source>
</evidence>
<proteinExistence type="predicted"/>
<protein>
    <submittedName>
        <fullName evidence="5">DNA-binding MarR family transcriptional regulator</fullName>
    </submittedName>
</protein>
<dbReference type="InterPro" id="IPR039422">
    <property type="entry name" value="MarR/SlyA-like"/>
</dbReference>
<evidence type="ECO:0000313" key="5">
    <source>
        <dbReference type="EMBL" id="MBP2373193.1"/>
    </source>
</evidence>
<keyword evidence="3" id="KW-0804">Transcription</keyword>
<evidence type="ECO:0000313" key="6">
    <source>
        <dbReference type="Proteomes" id="UP000766570"/>
    </source>
</evidence>
<dbReference type="PROSITE" id="PS50995">
    <property type="entry name" value="HTH_MARR_2"/>
    <property type="match status" value="1"/>
</dbReference>
<evidence type="ECO:0000259" key="4">
    <source>
        <dbReference type="PROSITE" id="PS50995"/>
    </source>
</evidence>
<organism evidence="5 6">
    <name type="scientific">Paeniglutamicibacter psychrophenolicus</name>
    <dbReference type="NCBI Taxonomy" id="257454"/>
    <lineage>
        <taxon>Bacteria</taxon>
        <taxon>Bacillati</taxon>
        <taxon>Actinomycetota</taxon>
        <taxon>Actinomycetes</taxon>
        <taxon>Micrococcales</taxon>
        <taxon>Micrococcaceae</taxon>
        <taxon>Paeniglutamicibacter</taxon>
    </lineage>
</organism>
<keyword evidence="6" id="KW-1185">Reference proteome</keyword>
<keyword evidence="2 5" id="KW-0238">DNA-binding</keyword>
<dbReference type="SMART" id="SM00347">
    <property type="entry name" value="HTH_MARR"/>
    <property type="match status" value="1"/>
</dbReference>
<accession>A0ABS4WB93</accession>
<dbReference type="PANTHER" id="PTHR33164:SF64">
    <property type="entry name" value="TRANSCRIPTIONAL REGULATOR SLYA"/>
    <property type="match status" value="1"/>
</dbReference>
<dbReference type="SUPFAM" id="SSF46785">
    <property type="entry name" value="Winged helix' DNA-binding domain"/>
    <property type="match status" value="1"/>
</dbReference>
<dbReference type="Pfam" id="PF12802">
    <property type="entry name" value="MarR_2"/>
    <property type="match status" value="1"/>
</dbReference>
<dbReference type="EMBL" id="JAGIOE010000001">
    <property type="protein sequence ID" value="MBP2373193.1"/>
    <property type="molecule type" value="Genomic_DNA"/>
</dbReference>
<comment type="caution">
    <text evidence="5">The sequence shown here is derived from an EMBL/GenBank/DDBJ whole genome shotgun (WGS) entry which is preliminary data.</text>
</comment>
<dbReference type="Proteomes" id="UP000766570">
    <property type="component" value="Unassembled WGS sequence"/>
</dbReference>
<dbReference type="InterPro" id="IPR036390">
    <property type="entry name" value="WH_DNA-bd_sf"/>
</dbReference>
<evidence type="ECO:0000256" key="3">
    <source>
        <dbReference type="ARBA" id="ARBA00023163"/>
    </source>
</evidence>
<feature type="domain" description="HTH marR-type" evidence="4">
    <location>
        <begin position="20"/>
        <end position="152"/>
    </location>
</feature>
<keyword evidence="1" id="KW-0805">Transcription regulation</keyword>
<dbReference type="InterPro" id="IPR000835">
    <property type="entry name" value="HTH_MarR-typ"/>
</dbReference>
<dbReference type="PANTHER" id="PTHR33164">
    <property type="entry name" value="TRANSCRIPTIONAL REGULATOR, MARR FAMILY"/>
    <property type="match status" value="1"/>
</dbReference>
<dbReference type="PRINTS" id="PR00598">
    <property type="entry name" value="HTHMARR"/>
</dbReference>
<evidence type="ECO:0000256" key="1">
    <source>
        <dbReference type="ARBA" id="ARBA00023015"/>
    </source>
</evidence>
<gene>
    <name evidence="5" type="ORF">JOF46_001105</name>
</gene>
<sequence>MATTEHAPLSLDKPLPGFIPGDLAWHLGMILRGHQTHFAQAVEEMPCSVRGYQMLSTVVHHDPANQQALGAHLGIDRTVLTYLIDDLVEAGLVERVPAPTDRRARKIVATQQGTELLSRLETRVAAAEQTLLAGLEATESAQLAGLVSKLSMAIHRAQPGANPCEAMDHLG</sequence>
<dbReference type="InterPro" id="IPR036388">
    <property type="entry name" value="WH-like_DNA-bd_sf"/>
</dbReference>
<dbReference type="GO" id="GO:0003677">
    <property type="term" value="F:DNA binding"/>
    <property type="evidence" value="ECO:0007669"/>
    <property type="project" value="UniProtKB-KW"/>
</dbReference>
<dbReference type="RefSeq" id="WP_209906405.1">
    <property type="nucleotide sequence ID" value="NZ_BAAAMI010000019.1"/>
</dbReference>
<name>A0ABS4WB93_9MICC</name>
<dbReference type="Gene3D" id="1.10.10.10">
    <property type="entry name" value="Winged helix-like DNA-binding domain superfamily/Winged helix DNA-binding domain"/>
    <property type="match status" value="1"/>
</dbReference>